<dbReference type="EMBL" id="MCFD01000019">
    <property type="protein sequence ID" value="ORX65940.1"/>
    <property type="molecule type" value="Genomic_DNA"/>
</dbReference>
<feature type="region of interest" description="Disordered" evidence="1">
    <location>
        <begin position="86"/>
        <end position="106"/>
    </location>
</feature>
<evidence type="ECO:0000313" key="3">
    <source>
        <dbReference type="EMBL" id="ORX65940.1"/>
    </source>
</evidence>
<feature type="signal peptide" evidence="2">
    <location>
        <begin position="1"/>
        <end position="16"/>
    </location>
</feature>
<dbReference type="AlphaFoldDB" id="A0A1Y1VXD3"/>
<dbReference type="GeneID" id="63807336"/>
<name>A0A1Y1VXD3_9FUNG</name>
<dbReference type="Proteomes" id="UP000193922">
    <property type="component" value="Unassembled WGS sequence"/>
</dbReference>
<feature type="chain" id="PRO_5012575900" evidence="2">
    <location>
        <begin position="17"/>
        <end position="106"/>
    </location>
</feature>
<organism evidence="3 4">
    <name type="scientific">Linderina pennispora</name>
    <dbReference type="NCBI Taxonomy" id="61395"/>
    <lineage>
        <taxon>Eukaryota</taxon>
        <taxon>Fungi</taxon>
        <taxon>Fungi incertae sedis</taxon>
        <taxon>Zoopagomycota</taxon>
        <taxon>Kickxellomycotina</taxon>
        <taxon>Kickxellomycetes</taxon>
        <taxon>Kickxellales</taxon>
        <taxon>Kickxellaceae</taxon>
        <taxon>Linderina</taxon>
    </lineage>
</organism>
<dbReference type="RefSeq" id="XP_040740011.1">
    <property type="nucleotide sequence ID" value="XM_040890688.1"/>
</dbReference>
<keyword evidence="4" id="KW-1185">Reference proteome</keyword>
<evidence type="ECO:0000256" key="2">
    <source>
        <dbReference type="SAM" id="SignalP"/>
    </source>
</evidence>
<reference evidence="3 4" key="1">
    <citation type="submission" date="2016-07" db="EMBL/GenBank/DDBJ databases">
        <title>Pervasive Adenine N6-methylation of Active Genes in Fungi.</title>
        <authorList>
            <consortium name="DOE Joint Genome Institute"/>
            <person name="Mondo S.J."/>
            <person name="Dannebaum R.O."/>
            <person name="Kuo R.C."/>
            <person name="Labutti K."/>
            <person name="Haridas S."/>
            <person name="Kuo A."/>
            <person name="Salamov A."/>
            <person name="Ahrendt S.R."/>
            <person name="Lipzen A."/>
            <person name="Sullivan W."/>
            <person name="Andreopoulos W.B."/>
            <person name="Clum A."/>
            <person name="Lindquist E."/>
            <person name="Daum C."/>
            <person name="Ramamoorthy G.K."/>
            <person name="Gryganskyi A."/>
            <person name="Culley D."/>
            <person name="Magnuson J.K."/>
            <person name="James T.Y."/>
            <person name="O'Malley M.A."/>
            <person name="Stajich J.E."/>
            <person name="Spatafora J.W."/>
            <person name="Visel A."/>
            <person name="Grigoriev I.V."/>
        </authorList>
    </citation>
    <scope>NUCLEOTIDE SEQUENCE [LARGE SCALE GENOMIC DNA]</scope>
    <source>
        <strain evidence="3 4">ATCC 12442</strain>
    </source>
</reference>
<protein>
    <submittedName>
        <fullName evidence="3">Uncharacterized protein</fullName>
    </submittedName>
</protein>
<keyword evidence="2" id="KW-0732">Signal</keyword>
<dbReference type="OrthoDB" id="5541310at2759"/>
<sequence length="106" mass="11978">MKSHVALLLLPHCIVAWNYKEKVFMYQAAETLTKFYTNSPDERVIYERLAMFLGDYGAVLGLRSDPTAQDYREALEKLMAHVERAKKEGKQGCAGRDQPGRAELAG</sequence>
<comment type="caution">
    <text evidence="3">The sequence shown here is derived from an EMBL/GenBank/DDBJ whole genome shotgun (WGS) entry which is preliminary data.</text>
</comment>
<evidence type="ECO:0000256" key="1">
    <source>
        <dbReference type="SAM" id="MobiDB-lite"/>
    </source>
</evidence>
<proteinExistence type="predicted"/>
<evidence type="ECO:0000313" key="4">
    <source>
        <dbReference type="Proteomes" id="UP000193922"/>
    </source>
</evidence>
<accession>A0A1Y1VXD3</accession>
<gene>
    <name evidence="3" type="ORF">DL89DRAFT_295803</name>
</gene>